<name>A0ABR8RZI1_9MICO</name>
<keyword evidence="3" id="KW-0472">Membrane</keyword>
<evidence type="ECO:0000256" key="3">
    <source>
        <dbReference type="SAM" id="Phobius"/>
    </source>
</evidence>
<evidence type="ECO:0000256" key="1">
    <source>
        <dbReference type="SAM" id="Coils"/>
    </source>
</evidence>
<dbReference type="EMBL" id="JACSQP010000002">
    <property type="protein sequence ID" value="MBD7956647.1"/>
    <property type="molecule type" value="Genomic_DNA"/>
</dbReference>
<feature type="transmembrane region" description="Helical" evidence="3">
    <location>
        <begin position="346"/>
        <end position="371"/>
    </location>
</feature>
<comment type="caution">
    <text evidence="5">The sequence shown here is derived from an EMBL/GenBank/DDBJ whole genome shotgun (WGS) entry which is preliminary data.</text>
</comment>
<protein>
    <submittedName>
        <fullName evidence="5">DUF4349 domain-containing protein</fullName>
    </submittedName>
</protein>
<proteinExistence type="predicted"/>
<dbReference type="RefSeq" id="WP_191717673.1">
    <property type="nucleotide sequence ID" value="NZ_JACSQP010000002.1"/>
</dbReference>
<feature type="transmembrane region" description="Helical" evidence="3">
    <location>
        <begin position="57"/>
        <end position="82"/>
    </location>
</feature>
<evidence type="ECO:0000256" key="2">
    <source>
        <dbReference type="SAM" id="MobiDB-lite"/>
    </source>
</evidence>
<evidence type="ECO:0000313" key="5">
    <source>
        <dbReference type="EMBL" id="MBD7956647.1"/>
    </source>
</evidence>
<sequence length="386" mass="39584">MTRQPQEPQDPREPSGLPTLSDETVTRIEGAVFSEIAATRHHDLDAARHRRARRSRWWAAAGAAAAVVIVAAVIAPTVGGLVRGPSGASDSASDGGFVTTDAFTGMDSGPVDRAPESIQGAAGDVATDSGPTSDQGREVIATATATLEVAGEPGAAGEAADAVAAAAEAAGGYVESLSVDGSAAETGAGAEVVQGDMMTILPYPGTTGTWVSVRVPAAQLQTVMSDLDELGDVTASQISRQDVTTQAVDLRARVETAQASVTRLTELMAQAGSLADLIAAESALAERQAELESWQQQLEYLDDQVALSSLTVSIVTPTEAVEADPAGFGDGLVAGWNGLIATLNGIVIALGFLLPWLAVAAVVWLAVWLVLRGIRRRRPAPPPPAA</sequence>
<keyword evidence="6" id="KW-1185">Reference proteome</keyword>
<reference evidence="5 6" key="1">
    <citation type="submission" date="2020-08" db="EMBL/GenBank/DDBJ databases">
        <title>A Genomic Blueprint of the Chicken Gut Microbiome.</title>
        <authorList>
            <person name="Gilroy R."/>
            <person name="Ravi A."/>
            <person name="Getino M."/>
            <person name="Pursley I."/>
            <person name="Horton D.L."/>
            <person name="Alikhan N.-F."/>
            <person name="Baker D."/>
            <person name="Gharbi K."/>
            <person name="Hall N."/>
            <person name="Watson M."/>
            <person name="Adriaenssens E.M."/>
            <person name="Foster-Nyarko E."/>
            <person name="Jarju S."/>
            <person name="Secka A."/>
            <person name="Antonio M."/>
            <person name="Oren A."/>
            <person name="Chaudhuri R."/>
            <person name="La Ragione R.M."/>
            <person name="Hildebrand F."/>
            <person name="Pallen M.J."/>
        </authorList>
    </citation>
    <scope>NUCLEOTIDE SEQUENCE [LARGE SCALE GENOMIC DNA]</scope>
    <source>
        <strain evidence="5 6">Sa4CUA7</strain>
    </source>
</reference>
<keyword evidence="3" id="KW-0812">Transmembrane</keyword>
<dbReference type="InterPro" id="IPR025645">
    <property type="entry name" value="DUF4349"/>
</dbReference>
<evidence type="ECO:0000313" key="6">
    <source>
        <dbReference type="Proteomes" id="UP000648352"/>
    </source>
</evidence>
<organism evidence="5 6">
    <name type="scientific">Microbacterium pullorum</name>
    <dbReference type="NCBI Taxonomy" id="2762236"/>
    <lineage>
        <taxon>Bacteria</taxon>
        <taxon>Bacillati</taxon>
        <taxon>Actinomycetota</taxon>
        <taxon>Actinomycetes</taxon>
        <taxon>Micrococcales</taxon>
        <taxon>Microbacteriaceae</taxon>
        <taxon>Microbacterium</taxon>
    </lineage>
</organism>
<keyword evidence="1" id="KW-0175">Coiled coil</keyword>
<feature type="region of interest" description="Disordered" evidence="2">
    <location>
        <begin position="1"/>
        <end position="22"/>
    </location>
</feature>
<keyword evidence="3" id="KW-1133">Transmembrane helix</keyword>
<evidence type="ECO:0000259" key="4">
    <source>
        <dbReference type="Pfam" id="PF14257"/>
    </source>
</evidence>
<feature type="coiled-coil region" evidence="1">
    <location>
        <begin position="277"/>
        <end position="304"/>
    </location>
</feature>
<dbReference type="Pfam" id="PF14257">
    <property type="entry name" value="DUF4349"/>
    <property type="match status" value="1"/>
</dbReference>
<feature type="domain" description="DUF4349" evidence="4">
    <location>
        <begin position="137"/>
        <end position="368"/>
    </location>
</feature>
<feature type="region of interest" description="Disordered" evidence="2">
    <location>
        <begin position="84"/>
        <end position="116"/>
    </location>
</feature>
<feature type="compositionally biased region" description="Low complexity" evidence="2">
    <location>
        <begin position="84"/>
        <end position="96"/>
    </location>
</feature>
<dbReference type="Proteomes" id="UP000648352">
    <property type="component" value="Unassembled WGS sequence"/>
</dbReference>
<accession>A0ABR8RZI1</accession>
<gene>
    <name evidence="5" type="ORF">H9651_03240</name>
</gene>